<dbReference type="OrthoDB" id="9793039at2"/>
<dbReference type="SUPFAM" id="SSF54593">
    <property type="entry name" value="Glyoxalase/Bleomycin resistance protein/Dihydroxybiphenyl dioxygenase"/>
    <property type="match status" value="2"/>
</dbReference>
<dbReference type="Gene3D" id="3.10.180.10">
    <property type="entry name" value="2,3-Dihydroxybiphenyl 1,2-Dioxygenase, domain 1"/>
    <property type="match status" value="2"/>
</dbReference>
<dbReference type="PANTHER" id="PTHR33993">
    <property type="entry name" value="GLYOXALASE-RELATED"/>
    <property type="match status" value="1"/>
</dbReference>
<proteinExistence type="predicted"/>
<dbReference type="RefSeq" id="WP_094861895.1">
    <property type="nucleotide sequence ID" value="NZ_NKYE01000003.1"/>
</dbReference>
<evidence type="ECO:0000313" key="2">
    <source>
        <dbReference type="Proteomes" id="UP000242444"/>
    </source>
</evidence>
<organism evidence="1 2">
    <name type="scientific">Amycolatopsis antarctica</name>
    <dbReference type="NCBI Taxonomy" id="1854586"/>
    <lineage>
        <taxon>Bacteria</taxon>
        <taxon>Bacillati</taxon>
        <taxon>Actinomycetota</taxon>
        <taxon>Actinomycetes</taxon>
        <taxon>Pseudonocardiales</taxon>
        <taxon>Pseudonocardiaceae</taxon>
        <taxon>Amycolatopsis</taxon>
    </lineage>
</organism>
<reference evidence="1 2" key="1">
    <citation type="submission" date="2017-07" db="EMBL/GenBank/DDBJ databases">
        <title>Amycolatopsis antarcticus sp. nov., isolated from the surface of an Antarcticus brown macroalga.</title>
        <authorList>
            <person name="Wang J."/>
            <person name="Leiva S."/>
            <person name="Huang J."/>
            <person name="Huang Y."/>
        </authorList>
    </citation>
    <scope>NUCLEOTIDE SEQUENCE [LARGE SCALE GENOMIC DNA]</scope>
    <source>
        <strain evidence="1 2">AU-G6</strain>
    </source>
</reference>
<name>A0A263D812_9PSEU</name>
<dbReference type="InParanoid" id="A0A263D812"/>
<dbReference type="EMBL" id="NKYE01000003">
    <property type="protein sequence ID" value="OZM74138.1"/>
    <property type="molecule type" value="Genomic_DNA"/>
</dbReference>
<keyword evidence="2" id="KW-1185">Reference proteome</keyword>
<protein>
    <submittedName>
        <fullName evidence="1">Glyoxalase</fullName>
    </submittedName>
</protein>
<gene>
    <name evidence="1" type="ORF">CFN78_07755</name>
</gene>
<dbReference type="CDD" id="cd07247">
    <property type="entry name" value="SgaA_N_like"/>
    <property type="match status" value="1"/>
</dbReference>
<dbReference type="InterPro" id="IPR052164">
    <property type="entry name" value="Anthracycline_SecMetBiosynth"/>
</dbReference>
<comment type="caution">
    <text evidence="1">The sequence shown here is derived from an EMBL/GenBank/DDBJ whole genome shotgun (WGS) entry which is preliminary data.</text>
</comment>
<evidence type="ECO:0000313" key="1">
    <source>
        <dbReference type="EMBL" id="OZM74138.1"/>
    </source>
</evidence>
<dbReference type="AlphaFoldDB" id="A0A263D812"/>
<accession>A0A263D812</accession>
<dbReference type="PANTHER" id="PTHR33993:SF14">
    <property type="entry name" value="GB|AAF24581.1"/>
    <property type="match status" value="1"/>
</dbReference>
<sequence>MSVAEAAGEPVMSAGTPCWIELAATDEASAARFYTELFGWNFTFRPDPATPSGQYAIASRSGISTAGLYQVGAGRPPGWIPHLAVPNTVTAAEWVAHLGGRNTVGPVDLPGRGSILHSLDPTGAPVVFWRPTDSWEFASGATWTFAGADLNTHDGRAADQFYCRLFNFTSQQIGDYQTIDYAEWRLEHRSMLYRYVMGPEYRPDTPPHWMVYFAVDPARGADGVAGHALMLGGTVLTQPFDTPFGRTAILADPGGAVFSIIDHSRAIEGTGQAEVDDPYVD</sequence>
<dbReference type="Proteomes" id="UP000242444">
    <property type="component" value="Unassembled WGS sequence"/>
</dbReference>
<dbReference type="InterPro" id="IPR029068">
    <property type="entry name" value="Glyas_Bleomycin-R_OHBP_Dase"/>
</dbReference>